<keyword evidence="5 8" id="KW-1133">Transmembrane helix</keyword>
<feature type="transmembrane region" description="Helical" evidence="8">
    <location>
        <begin position="163"/>
        <end position="181"/>
    </location>
</feature>
<evidence type="ECO:0000256" key="4">
    <source>
        <dbReference type="ARBA" id="ARBA00022801"/>
    </source>
</evidence>
<comment type="similarity">
    <text evidence="2">Belongs to the peptidase S54 family.</text>
</comment>
<keyword evidence="6 8" id="KW-0472">Membrane</keyword>
<evidence type="ECO:0000256" key="1">
    <source>
        <dbReference type="ARBA" id="ARBA00004141"/>
    </source>
</evidence>
<dbReference type="EMBL" id="ANHZ02000007">
    <property type="protein sequence ID" value="EME36994.1"/>
    <property type="molecule type" value="Genomic_DNA"/>
</dbReference>
<evidence type="ECO:0000313" key="11">
    <source>
        <dbReference type="Proteomes" id="UP000009877"/>
    </source>
</evidence>
<dbReference type="GO" id="GO:0006508">
    <property type="term" value="P:proteolysis"/>
    <property type="evidence" value="ECO:0007669"/>
    <property type="project" value="UniProtKB-KW"/>
</dbReference>
<dbReference type="RefSeq" id="WP_006214398.1">
    <property type="nucleotide sequence ID" value="NZ_ANHZ02000007.1"/>
</dbReference>
<dbReference type="STRING" id="71999.KPaMU14_00070"/>
<evidence type="ECO:0000256" key="5">
    <source>
        <dbReference type="ARBA" id="ARBA00022989"/>
    </source>
</evidence>
<evidence type="ECO:0000313" key="10">
    <source>
        <dbReference type="EMBL" id="EME36994.1"/>
    </source>
</evidence>
<dbReference type="Gene3D" id="1.20.1540.10">
    <property type="entry name" value="Rhomboid-like"/>
    <property type="match status" value="1"/>
</dbReference>
<gene>
    <name evidence="10" type="ORF">C884_02354</name>
</gene>
<accession>M2YEH7</accession>
<dbReference type="InterPro" id="IPR022764">
    <property type="entry name" value="Peptidase_S54_rhomboid_dom"/>
</dbReference>
<feature type="transmembrane region" description="Helical" evidence="8">
    <location>
        <begin position="243"/>
        <end position="259"/>
    </location>
</feature>
<dbReference type="Pfam" id="PF01694">
    <property type="entry name" value="Rhomboid"/>
    <property type="match status" value="1"/>
</dbReference>
<dbReference type="Proteomes" id="UP000009877">
    <property type="component" value="Unassembled WGS sequence"/>
</dbReference>
<evidence type="ECO:0000256" key="3">
    <source>
        <dbReference type="ARBA" id="ARBA00022692"/>
    </source>
</evidence>
<sequence>MTQGPHEPIGEPGSPRDPRSDSGPQLPQYGRMADPSQPAGQPSDPLQGASWQAGHPEARQARPAPSVPSVRQARRRGGAMTVTWVLIGINAAVYAVQWLLSLMGINPLVLLGLAPGYVSQAPWTVITSGFSHSMSNPAHLLLNMYTLWIFGRMLEPEIGRGRFLTVYLLSLLGGAAAVLLLSPAYTFTVGASGAVFGLFGAVLALALWGGRRYRENLSGILVLIGFNTAFGLFFPGISWQGHLGGIVTGMVVMGALLGLRGRGRRPRG</sequence>
<comment type="caution">
    <text evidence="10">The sequence shown here is derived from an EMBL/GenBank/DDBJ whole genome shotgun (WGS) entry which is preliminary data.</text>
</comment>
<feature type="transmembrane region" description="Helical" evidence="8">
    <location>
        <begin position="220"/>
        <end position="237"/>
    </location>
</feature>
<keyword evidence="3 8" id="KW-0812">Transmembrane</keyword>
<name>M2YEH7_9MICC</name>
<keyword evidence="10" id="KW-0645">Protease</keyword>
<dbReference type="PANTHER" id="PTHR43731">
    <property type="entry name" value="RHOMBOID PROTEASE"/>
    <property type="match status" value="1"/>
</dbReference>
<protein>
    <submittedName>
        <fullName evidence="10">Rhomboid family serine protease</fullName>
    </submittedName>
</protein>
<dbReference type="SUPFAM" id="SSF144091">
    <property type="entry name" value="Rhomboid-like"/>
    <property type="match status" value="1"/>
</dbReference>
<keyword evidence="4" id="KW-0378">Hydrolase</keyword>
<dbReference type="GO" id="GO:0004252">
    <property type="term" value="F:serine-type endopeptidase activity"/>
    <property type="evidence" value="ECO:0007669"/>
    <property type="project" value="InterPro"/>
</dbReference>
<comment type="subcellular location">
    <subcellularLocation>
        <location evidence="1">Membrane</location>
        <topology evidence="1">Multi-pass membrane protein</topology>
    </subcellularLocation>
</comment>
<dbReference type="AlphaFoldDB" id="M2YEH7"/>
<dbReference type="PANTHER" id="PTHR43731:SF14">
    <property type="entry name" value="PRESENILIN-ASSOCIATED RHOMBOID-LIKE PROTEIN, MITOCHONDRIAL"/>
    <property type="match status" value="1"/>
</dbReference>
<dbReference type="GO" id="GO:0016020">
    <property type="term" value="C:membrane"/>
    <property type="evidence" value="ECO:0007669"/>
    <property type="project" value="UniProtKB-SubCell"/>
</dbReference>
<feature type="transmembrane region" description="Helical" evidence="8">
    <location>
        <begin position="187"/>
        <end position="208"/>
    </location>
</feature>
<evidence type="ECO:0000256" key="7">
    <source>
        <dbReference type="SAM" id="MobiDB-lite"/>
    </source>
</evidence>
<dbReference type="InterPro" id="IPR035952">
    <property type="entry name" value="Rhomboid-like_sf"/>
</dbReference>
<evidence type="ECO:0000256" key="6">
    <source>
        <dbReference type="ARBA" id="ARBA00023136"/>
    </source>
</evidence>
<dbReference type="InterPro" id="IPR050925">
    <property type="entry name" value="Rhomboid_protease_S54"/>
</dbReference>
<feature type="domain" description="Peptidase S54 rhomboid" evidence="9">
    <location>
        <begin position="122"/>
        <end position="254"/>
    </location>
</feature>
<feature type="region of interest" description="Disordered" evidence="7">
    <location>
        <begin position="1"/>
        <end position="73"/>
    </location>
</feature>
<organism evidence="10 11">
    <name type="scientific">Kocuria palustris PEL</name>
    <dbReference type="NCBI Taxonomy" id="1236550"/>
    <lineage>
        <taxon>Bacteria</taxon>
        <taxon>Bacillati</taxon>
        <taxon>Actinomycetota</taxon>
        <taxon>Actinomycetes</taxon>
        <taxon>Micrococcales</taxon>
        <taxon>Micrococcaceae</taxon>
        <taxon>Kocuria</taxon>
    </lineage>
</organism>
<feature type="transmembrane region" description="Helical" evidence="8">
    <location>
        <begin position="81"/>
        <end position="114"/>
    </location>
</feature>
<evidence type="ECO:0000259" key="9">
    <source>
        <dbReference type="Pfam" id="PF01694"/>
    </source>
</evidence>
<reference evidence="10 11" key="1">
    <citation type="journal article" date="2014" name="Genome Announc.">
        <title>Draft Genome Sequence of Kocuria palustris PEL.</title>
        <authorList>
            <person name="Sharma G."/>
            <person name="Khatri I."/>
            <person name="Subramanian S."/>
        </authorList>
    </citation>
    <scope>NUCLEOTIDE SEQUENCE [LARGE SCALE GENOMIC DNA]</scope>
    <source>
        <strain evidence="10 11">PEL</strain>
    </source>
</reference>
<proteinExistence type="inferred from homology"/>
<evidence type="ECO:0000256" key="2">
    <source>
        <dbReference type="ARBA" id="ARBA00009045"/>
    </source>
</evidence>
<keyword evidence="11" id="KW-1185">Reference proteome</keyword>
<evidence type="ECO:0000256" key="8">
    <source>
        <dbReference type="SAM" id="Phobius"/>
    </source>
</evidence>